<dbReference type="Proteomes" id="UP000002297">
    <property type="component" value="Chromosome"/>
</dbReference>
<dbReference type="CDD" id="cd09084">
    <property type="entry name" value="EEP-2"/>
    <property type="match status" value="1"/>
</dbReference>
<dbReference type="InterPro" id="IPR005135">
    <property type="entry name" value="Endo/exonuclease/phosphatase"/>
</dbReference>
<dbReference type="PANTHER" id="PTHR14859:SF1">
    <property type="entry name" value="PGAP2-INTERACTING PROTEIN"/>
    <property type="match status" value="1"/>
</dbReference>
<dbReference type="STRING" id="216432.CA2559_07085"/>
<dbReference type="GO" id="GO:0016020">
    <property type="term" value="C:membrane"/>
    <property type="evidence" value="ECO:0007669"/>
    <property type="project" value="GOC"/>
</dbReference>
<evidence type="ECO:0000256" key="1">
    <source>
        <dbReference type="SAM" id="Phobius"/>
    </source>
</evidence>
<organism evidence="3 4">
    <name type="scientific">Croceibacter atlanticus (strain ATCC BAA-628 / JCM 21780 / CIP 108009 / IAM 15332 / KCTC 12090 / HTCC2559)</name>
    <dbReference type="NCBI Taxonomy" id="216432"/>
    <lineage>
        <taxon>Bacteria</taxon>
        <taxon>Pseudomonadati</taxon>
        <taxon>Bacteroidota</taxon>
        <taxon>Flavobacteriia</taxon>
        <taxon>Flavobacteriales</taxon>
        <taxon>Flavobacteriaceae</taxon>
        <taxon>Croceibacter</taxon>
    </lineage>
</organism>
<keyword evidence="4" id="KW-1185">Reference proteome</keyword>
<reference evidence="3 4" key="1">
    <citation type="journal article" date="2010" name="J. Bacteriol.">
        <title>The complete genome sequence of Croceibacter atlanticus HTCC2559T.</title>
        <authorList>
            <person name="Oh H.M."/>
            <person name="Kang I."/>
            <person name="Ferriera S."/>
            <person name="Giovannoni S.J."/>
            <person name="Cho J.C."/>
        </authorList>
    </citation>
    <scope>NUCLEOTIDE SEQUENCE [LARGE SCALE GENOMIC DNA]</scope>
    <source>
        <strain evidence="4">ATCC BAA-628 / HTCC2559 / KCTC 12090</strain>
    </source>
</reference>
<dbReference type="HOGENOM" id="CLU_060500_0_1_10"/>
<dbReference type="PANTHER" id="PTHR14859">
    <property type="entry name" value="CALCOFLUOR WHITE HYPERSENSITIVE PROTEIN PRECURSOR"/>
    <property type="match status" value="1"/>
</dbReference>
<accession>A3U8D9</accession>
<dbReference type="GeneID" id="89453191"/>
<dbReference type="InterPro" id="IPR051916">
    <property type="entry name" value="GPI-anchor_lipid_remodeler"/>
</dbReference>
<feature type="domain" description="Endonuclease/exonuclease/phosphatase" evidence="2">
    <location>
        <begin position="103"/>
        <end position="331"/>
    </location>
</feature>
<dbReference type="Gene3D" id="3.60.10.10">
    <property type="entry name" value="Endonuclease/exonuclease/phosphatase"/>
    <property type="match status" value="1"/>
</dbReference>
<feature type="transmembrane region" description="Helical" evidence="1">
    <location>
        <begin position="38"/>
        <end position="61"/>
    </location>
</feature>
<keyword evidence="1" id="KW-0472">Membrane</keyword>
<dbReference type="GO" id="GO:0006506">
    <property type="term" value="P:GPI anchor biosynthetic process"/>
    <property type="evidence" value="ECO:0007669"/>
    <property type="project" value="TreeGrafter"/>
</dbReference>
<evidence type="ECO:0000313" key="4">
    <source>
        <dbReference type="Proteomes" id="UP000002297"/>
    </source>
</evidence>
<keyword evidence="1" id="KW-1133">Transmembrane helix</keyword>
<dbReference type="RefSeq" id="WP_013187174.1">
    <property type="nucleotide sequence ID" value="NC_014230.1"/>
</dbReference>
<dbReference type="eggNOG" id="COG3021">
    <property type="taxonomic scope" value="Bacteria"/>
</dbReference>
<protein>
    <recommendedName>
        <fullName evidence="2">Endonuclease/exonuclease/phosphatase domain-containing protein</fullName>
    </recommendedName>
</protein>
<dbReference type="InterPro" id="IPR036691">
    <property type="entry name" value="Endo/exonu/phosph_ase_sf"/>
</dbReference>
<dbReference type="EMBL" id="CP002046">
    <property type="protein sequence ID" value="EAP88506.1"/>
    <property type="molecule type" value="Genomic_DNA"/>
</dbReference>
<proteinExistence type="predicted"/>
<dbReference type="KEGG" id="cat:CA2559_07085"/>
<name>A3U8D9_CROAH</name>
<dbReference type="SUPFAM" id="SSF56219">
    <property type="entry name" value="DNase I-like"/>
    <property type="match status" value="1"/>
</dbReference>
<evidence type="ECO:0000259" key="2">
    <source>
        <dbReference type="Pfam" id="PF03372"/>
    </source>
</evidence>
<dbReference type="OrthoDB" id="635146at2"/>
<evidence type="ECO:0000313" key="3">
    <source>
        <dbReference type="EMBL" id="EAP88506.1"/>
    </source>
</evidence>
<feature type="transmembrane region" description="Helical" evidence="1">
    <location>
        <begin position="12"/>
        <end position="32"/>
    </location>
</feature>
<gene>
    <name evidence="3" type="ordered locus">CA2559_07085</name>
</gene>
<dbReference type="GO" id="GO:0003824">
    <property type="term" value="F:catalytic activity"/>
    <property type="evidence" value="ECO:0007669"/>
    <property type="project" value="InterPro"/>
</dbReference>
<dbReference type="Pfam" id="PF03372">
    <property type="entry name" value="Exo_endo_phos"/>
    <property type="match status" value="1"/>
</dbReference>
<feature type="transmembrane region" description="Helical" evidence="1">
    <location>
        <begin position="68"/>
        <end position="86"/>
    </location>
</feature>
<sequence>MKGLNVLDKFIFFLNICFALALLTAYFLPYIPPKTFPTLSVLSLGIGPLLIVNFLFFLYWLFKVRRQLFMSLLILLIGFANLSSFYKFSESKKVGDEEHFSVMSYNVKSFNRYNWIDAENISDSIAHFIAQEQPDILAVQEYFSESSKIDRAFKYKYIKTKTNNSRFGQAFFSEYPIINSGSVDFESAGNNAIFIDVVYKKDTLRFYNAHLESLRLKPNVKDLQEEGSERLLGRVGGTFKVQQDQMEQLKAHIETSPYKVIICSDLNNSAFSYVYRAIKGNTYKDAFKLAGNGFGKSFDLDFFPLRIDFILSDKTIPIKGFTTYTKKFSDHFPIKADFSL</sequence>
<keyword evidence="1" id="KW-0812">Transmembrane</keyword>
<dbReference type="AlphaFoldDB" id="A3U8D9"/>